<evidence type="ECO:0000256" key="2">
    <source>
        <dbReference type="ARBA" id="ARBA00023125"/>
    </source>
</evidence>
<keyword evidence="3" id="KW-0804">Transcription</keyword>
<evidence type="ECO:0000259" key="4">
    <source>
        <dbReference type="PROSITE" id="PS50943"/>
    </source>
</evidence>
<dbReference type="EMBL" id="AZFF01000002">
    <property type="protein sequence ID" value="KRL56935.1"/>
    <property type="molecule type" value="Genomic_DNA"/>
</dbReference>
<evidence type="ECO:0000313" key="5">
    <source>
        <dbReference type="EMBL" id="KRL56935.1"/>
    </source>
</evidence>
<dbReference type="PANTHER" id="PTHR36511:SF3">
    <property type="entry name" value="ANTITOXIN HIGA-2"/>
    <property type="match status" value="1"/>
</dbReference>
<dbReference type="Gene3D" id="1.10.260.40">
    <property type="entry name" value="lambda repressor-like DNA-binding domains"/>
    <property type="match status" value="1"/>
</dbReference>
<dbReference type="SMART" id="SM00530">
    <property type="entry name" value="HTH_XRE"/>
    <property type="match status" value="1"/>
</dbReference>
<name>A0A0R1RJQ4_9LACO</name>
<evidence type="ECO:0000256" key="3">
    <source>
        <dbReference type="ARBA" id="ARBA00023163"/>
    </source>
</evidence>
<dbReference type="InterPro" id="IPR010982">
    <property type="entry name" value="Lambda_DNA-bd_dom_sf"/>
</dbReference>
<comment type="caution">
    <text evidence="5">The sequence shown here is derived from an EMBL/GenBank/DDBJ whole genome shotgun (WGS) entry which is preliminary data.</text>
</comment>
<dbReference type="InterPro" id="IPR001387">
    <property type="entry name" value="Cro/C1-type_HTH"/>
</dbReference>
<dbReference type="PANTHER" id="PTHR36511">
    <property type="entry name" value="MERR FAMILY BACTERIAL REGULATORY PROTEIN"/>
    <property type="match status" value="1"/>
</dbReference>
<gene>
    <name evidence="5" type="ORF">FD35_GL001231</name>
</gene>
<dbReference type="STRING" id="1114972.FD35_GL001231"/>
<dbReference type="AlphaFoldDB" id="A0A0R1RJQ4"/>
<dbReference type="GO" id="GO:0003677">
    <property type="term" value="F:DNA binding"/>
    <property type="evidence" value="ECO:0007669"/>
    <property type="project" value="UniProtKB-KW"/>
</dbReference>
<organism evidence="5 6">
    <name type="scientific">Furfurilactobacillus rossiae DSM 15814</name>
    <dbReference type="NCBI Taxonomy" id="1114972"/>
    <lineage>
        <taxon>Bacteria</taxon>
        <taxon>Bacillati</taxon>
        <taxon>Bacillota</taxon>
        <taxon>Bacilli</taxon>
        <taxon>Lactobacillales</taxon>
        <taxon>Lactobacillaceae</taxon>
        <taxon>Furfurilactobacillus</taxon>
    </lineage>
</organism>
<dbReference type="CDD" id="cd00093">
    <property type="entry name" value="HTH_XRE"/>
    <property type="match status" value="1"/>
</dbReference>
<evidence type="ECO:0000256" key="1">
    <source>
        <dbReference type="ARBA" id="ARBA00023015"/>
    </source>
</evidence>
<keyword evidence="1" id="KW-0805">Transcription regulation</keyword>
<protein>
    <recommendedName>
        <fullName evidence="4">HTH cro/C1-type domain-containing protein</fullName>
    </recommendedName>
</protein>
<evidence type="ECO:0000313" key="6">
    <source>
        <dbReference type="Proteomes" id="UP000051999"/>
    </source>
</evidence>
<sequence length="107" mass="12279">MNQMSKDKDESYIMQNLAEVEAYFKGGPNNVEVHTVTIDVPPRFDAKTVKQLRKRLDVTQNTMAHLLGISPRTVEAWEIGRAEPNGSSRRLLELFQKDPKIIELLRD</sequence>
<dbReference type="Pfam" id="PF01381">
    <property type="entry name" value="HTH_3"/>
    <property type="match status" value="1"/>
</dbReference>
<dbReference type="PATRIC" id="fig|1114972.6.peg.1247"/>
<dbReference type="PROSITE" id="PS50943">
    <property type="entry name" value="HTH_CROC1"/>
    <property type="match status" value="1"/>
</dbReference>
<reference evidence="5 6" key="1">
    <citation type="journal article" date="2015" name="Genome Announc.">
        <title>Expanding the biotechnology potential of lactobacilli through comparative genomics of 213 strains and associated genera.</title>
        <authorList>
            <person name="Sun Z."/>
            <person name="Harris H.M."/>
            <person name="McCann A."/>
            <person name="Guo C."/>
            <person name="Argimon S."/>
            <person name="Zhang W."/>
            <person name="Yang X."/>
            <person name="Jeffery I.B."/>
            <person name="Cooney J.C."/>
            <person name="Kagawa T.F."/>
            <person name="Liu W."/>
            <person name="Song Y."/>
            <person name="Salvetti E."/>
            <person name="Wrobel A."/>
            <person name="Rasinkangas P."/>
            <person name="Parkhill J."/>
            <person name="Rea M.C."/>
            <person name="O'Sullivan O."/>
            <person name="Ritari J."/>
            <person name="Douillard F.P."/>
            <person name="Paul Ross R."/>
            <person name="Yang R."/>
            <person name="Briner A.E."/>
            <person name="Felis G.E."/>
            <person name="de Vos W.M."/>
            <person name="Barrangou R."/>
            <person name="Klaenhammer T.R."/>
            <person name="Caufield P.W."/>
            <person name="Cui Y."/>
            <person name="Zhang H."/>
            <person name="O'Toole P.W."/>
        </authorList>
    </citation>
    <scope>NUCLEOTIDE SEQUENCE [LARGE SCALE GENOMIC DNA]</scope>
    <source>
        <strain evidence="5 6">DSM 15814</strain>
    </source>
</reference>
<accession>A0A0R1RJQ4</accession>
<dbReference type="SUPFAM" id="SSF47413">
    <property type="entry name" value="lambda repressor-like DNA-binding domains"/>
    <property type="match status" value="1"/>
</dbReference>
<dbReference type="eggNOG" id="COG2944">
    <property type="taxonomic scope" value="Bacteria"/>
</dbReference>
<dbReference type="Proteomes" id="UP000051999">
    <property type="component" value="Unassembled WGS sequence"/>
</dbReference>
<keyword evidence="6" id="KW-1185">Reference proteome</keyword>
<dbReference type="OrthoDB" id="9813152at2"/>
<keyword evidence="2" id="KW-0238">DNA-binding</keyword>
<dbReference type="InterPro" id="IPR052359">
    <property type="entry name" value="HTH-type_reg/antitoxin"/>
</dbReference>
<feature type="domain" description="HTH cro/C1-type" evidence="4">
    <location>
        <begin position="49"/>
        <end position="102"/>
    </location>
</feature>
<proteinExistence type="predicted"/>